<gene>
    <name evidence="1" type="ORF">TM448A00456_0015</name>
    <name evidence="2" type="ORF">TM448B00301_0021</name>
</gene>
<organism evidence="1">
    <name type="scientific">viral metagenome</name>
    <dbReference type="NCBI Taxonomy" id="1070528"/>
    <lineage>
        <taxon>unclassified sequences</taxon>
        <taxon>metagenomes</taxon>
        <taxon>organismal metagenomes</taxon>
    </lineage>
</organism>
<protein>
    <submittedName>
        <fullName evidence="1">Uncharacterized protein</fullName>
    </submittedName>
</protein>
<accession>A0A6H1ZH30</accession>
<evidence type="ECO:0000313" key="1">
    <source>
        <dbReference type="EMBL" id="QJA46575.1"/>
    </source>
</evidence>
<dbReference type="AlphaFoldDB" id="A0A6H1ZH30"/>
<sequence>MYYQHKFKCQNCGLHFIVCSWIEGWPEPRGQKTRAKAVTCPECGNKDEMLHAVEQVDGEIYMAVPGNAPWMQPIGGKYRGES</sequence>
<reference evidence="1" key="1">
    <citation type="submission" date="2020-03" db="EMBL/GenBank/DDBJ databases">
        <title>The deep terrestrial virosphere.</title>
        <authorList>
            <person name="Holmfeldt K."/>
            <person name="Nilsson E."/>
            <person name="Simone D."/>
            <person name="Lopez-Fernandez M."/>
            <person name="Wu X."/>
            <person name="de Brujin I."/>
            <person name="Lundin D."/>
            <person name="Andersson A."/>
            <person name="Bertilsson S."/>
            <person name="Dopson M."/>
        </authorList>
    </citation>
    <scope>NUCLEOTIDE SEQUENCE</scope>
    <source>
        <strain evidence="1">TM448A00456</strain>
        <strain evidence="2">TM448B00301</strain>
    </source>
</reference>
<dbReference type="EMBL" id="MT144015">
    <property type="protein sequence ID" value="QJA46575.1"/>
    <property type="molecule type" value="Genomic_DNA"/>
</dbReference>
<proteinExistence type="predicted"/>
<name>A0A6H1ZH30_9ZZZZ</name>
<evidence type="ECO:0000313" key="2">
    <source>
        <dbReference type="EMBL" id="QJH94779.1"/>
    </source>
</evidence>
<dbReference type="EMBL" id="MT144606">
    <property type="protein sequence ID" value="QJH94779.1"/>
    <property type="molecule type" value="Genomic_DNA"/>
</dbReference>